<evidence type="ECO:0000256" key="6">
    <source>
        <dbReference type="ARBA" id="ARBA00022692"/>
    </source>
</evidence>
<dbReference type="AlphaFoldDB" id="A0A2V5K089"/>
<sequence length="351" mass="38224">MSSGKGVLLLLLQGTAAAVLLLSELAGQPLGFGRGALFGVLFVCTIALLSGQLRFSSRLRRMKAELARARSGNWNARLLTNGDRSLDDVVFSVNEWIEKLEEIQIRTARSEAARKSLLSNISHDIRTPLSSIIGYADALKDDVAATPEQKKEYIEVISDKARSLKRVIDDMFQMAKLDADEMPLTMEPVDFAEVVRESLIEILPDVQLHGLELHVRLPDDPCVVEADRIGLLRLTGNILKNAVHYGRDGGAVGVEMSEGAEEVTLLIWDRGAGIAEADLPRVFERTYRTDRARRAQTGGSGLGLAIAKALADKHGGKLWAESVPGERTTFGLVLPKRGPSANGIKKPLRDG</sequence>
<dbReference type="Gene3D" id="1.10.287.130">
    <property type="match status" value="1"/>
</dbReference>
<dbReference type="Gene3D" id="3.30.565.10">
    <property type="entry name" value="Histidine kinase-like ATPase, C-terminal domain"/>
    <property type="match status" value="1"/>
</dbReference>
<dbReference type="InterPro" id="IPR036890">
    <property type="entry name" value="HATPase_C_sf"/>
</dbReference>
<dbReference type="SMART" id="SM00387">
    <property type="entry name" value="HATPase_c"/>
    <property type="match status" value="1"/>
</dbReference>
<evidence type="ECO:0000256" key="13">
    <source>
        <dbReference type="SAM" id="Phobius"/>
    </source>
</evidence>
<reference evidence="15 16" key="1">
    <citation type="submission" date="2018-05" db="EMBL/GenBank/DDBJ databases">
        <title>Paenibacillus flagellatus sp. nov., isolated from selenium mineral soil.</title>
        <authorList>
            <person name="Dai X."/>
        </authorList>
    </citation>
    <scope>NUCLEOTIDE SEQUENCE [LARGE SCALE GENOMIC DNA]</scope>
    <source>
        <strain evidence="15 16">DXL2</strain>
    </source>
</reference>
<comment type="caution">
    <text evidence="15">The sequence shown here is derived from an EMBL/GenBank/DDBJ whole genome shotgun (WGS) entry which is preliminary data.</text>
</comment>
<organism evidence="15 16">
    <name type="scientific">Paenibacillus flagellatus</name>
    <dbReference type="NCBI Taxonomy" id="2211139"/>
    <lineage>
        <taxon>Bacteria</taxon>
        <taxon>Bacillati</taxon>
        <taxon>Bacillota</taxon>
        <taxon>Bacilli</taxon>
        <taxon>Bacillales</taxon>
        <taxon>Paenibacillaceae</taxon>
        <taxon>Paenibacillus</taxon>
    </lineage>
</organism>
<feature type="transmembrane region" description="Helical" evidence="13">
    <location>
        <begin position="37"/>
        <end position="55"/>
    </location>
</feature>
<name>A0A2V5K089_9BACL</name>
<evidence type="ECO:0000259" key="14">
    <source>
        <dbReference type="PROSITE" id="PS50109"/>
    </source>
</evidence>
<dbReference type="InterPro" id="IPR003594">
    <property type="entry name" value="HATPase_dom"/>
</dbReference>
<gene>
    <name evidence="15" type="ORF">DLM86_20140</name>
</gene>
<dbReference type="PROSITE" id="PS50109">
    <property type="entry name" value="HIS_KIN"/>
    <property type="match status" value="1"/>
</dbReference>
<evidence type="ECO:0000313" key="16">
    <source>
        <dbReference type="Proteomes" id="UP000247476"/>
    </source>
</evidence>
<comment type="catalytic activity">
    <reaction evidence="1">
        <text>ATP + protein L-histidine = ADP + protein N-phospho-L-histidine.</text>
        <dbReference type="EC" id="2.7.13.3"/>
    </reaction>
</comment>
<keyword evidence="11" id="KW-0902">Two-component regulatory system</keyword>
<dbReference type="FunFam" id="1.10.287.130:FF:000001">
    <property type="entry name" value="Two-component sensor histidine kinase"/>
    <property type="match status" value="1"/>
</dbReference>
<evidence type="ECO:0000256" key="3">
    <source>
        <dbReference type="ARBA" id="ARBA00012438"/>
    </source>
</evidence>
<keyword evidence="8 15" id="KW-0418">Kinase</keyword>
<evidence type="ECO:0000256" key="1">
    <source>
        <dbReference type="ARBA" id="ARBA00000085"/>
    </source>
</evidence>
<dbReference type="PRINTS" id="PR00344">
    <property type="entry name" value="BCTRLSENSOR"/>
</dbReference>
<evidence type="ECO:0000256" key="8">
    <source>
        <dbReference type="ARBA" id="ARBA00022777"/>
    </source>
</evidence>
<evidence type="ECO:0000256" key="5">
    <source>
        <dbReference type="ARBA" id="ARBA00022679"/>
    </source>
</evidence>
<keyword evidence="12 13" id="KW-0472">Membrane</keyword>
<dbReference type="CDD" id="cd00075">
    <property type="entry name" value="HATPase"/>
    <property type="match status" value="1"/>
</dbReference>
<evidence type="ECO:0000256" key="4">
    <source>
        <dbReference type="ARBA" id="ARBA00022553"/>
    </source>
</evidence>
<dbReference type="SMART" id="SM00388">
    <property type="entry name" value="HisKA"/>
    <property type="match status" value="1"/>
</dbReference>
<evidence type="ECO:0000313" key="15">
    <source>
        <dbReference type="EMBL" id="PYI52491.1"/>
    </source>
</evidence>
<dbReference type="InterPro" id="IPR050736">
    <property type="entry name" value="Sensor_HK_Regulatory"/>
</dbReference>
<keyword evidence="16" id="KW-1185">Reference proteome</keyword>
<comment type="subcellular location">
    <subcellularLocation>
        <location evidence="2">Membrane</location>
    </subcellularLocation>
</comment>
<dbReference type="SUPFAM" id="SSF55874">
    <property type="entry name" value="ATPase domain of HSP90 chaperone/DNA topoisomerase II/histidine kinase"/>
    <property type="match status" value="1"/>
</dbReference>
<evidence type="ECO:0000256" key="11">
    <source>
        <dbReference type="ARBA" id="ARBA00023012"/>
    </source>
</evidence>
<evidence type="ECO:0000256" key="7">
    <source>
        <dbReference type="ARBA" id="ARBA00022741"/>
    </source>
</evidence>
<dbReference type="Proteomes" id="UP000247476">
    <property type="component" value="Unassembled WGS sequence"/>
</dbReference>
<dbReference type="InterPro" id="IPR005467">
    <property type="entry name" value="His_kinase_dom"/>
</dbReference>
<keyword evidence="7" id="KW-0547">Nucleotide-binding</keyword>
<keyword evidence="9" id="KW-0067">ATP-binding</keyword>
<dbReference type="OrthoDB" id="9792991at2"/>
<dbReference type="EMBL" id="QJVJ01000009">
    <property type="protein sequence ID" value="PYI52491.1"/>
    <property type="molecule type" value="Genomic_DNA"/>
</dbReference>
<keyword evidence="6 13" id="KW-0812">Transmembrane</keyword>
<dbReference type="PANTHER" id="PTHR43711:SF1">
    <property type="entry name" value="HISTIDINE KINASE 1"/>
    <property type="match status" value="1"/>
</dbReference>
<keyword evidence="10 13" id="KW-1133">Transmembrane helix</keyword>
<evidence type="ECO:0000256" key="2">
    <source>
        <dbReference type="ARBA" id="ARBA00004370"/>
    </source>
</evidence>
<dbReference type="InterPro" id="IPR004358">
    <property type="entry name" value="Sig_transdc_His_kin-like_C"/>
</dbReference>
<dbReference type="PANTHER" id="PTHR43711">
    <property type="entry name" value="TWO-COMPONENT HISTIDINE KINASE"/>
    <property type="match status" value="1"/>
</dbReference>
<dbReference type="EC" id="2.7.13.3" evidence="3"/>
<keyword evidence="4" id="KW-0597">Phosphoprotein</keyword>
<dbReference type="GO" id="GO:0005524">
    <property type="term" value="F:ATP binding"/>
    <property type="evidence" value="ECO:0007669"/>
    <property type="project" value="UniProtKB-KW"/>
</dbReference>
<evidence type="ECO:0000256" key="12">
    <source>
        <dbReference type="ARBA" id="ARBA00023136"/>
    </source>
</evidence>
<dbReference type="RefSeq" id="WP_110841860.1">
    <property type="nucleotide sequence ID" value="NZ_QJVJ01000009.1"/>
</dbReference>
<dbReference type="Pfam" id="PF00512">
    <property type="entry name" value="HisKA"/>
    <property type="match status" value="1"/>
</dbReference>
<keyword evidence="5" id="KW-0808">Transferase</keyword>
<dbReference type="FunFam" id="3.30.565.10:FF:000013">
    <property type="entry name" value="Two-component sensor histidine kinase"/>
    <property type="match status" value="1"/>
</dbReference>
<dbReference type="CDD" id="cd00082">
    <property type="entry name" value="HisKA"/>
    <property type="match status" value="1"/>
</dbReference>
<dbReference type="GO" id="GO:0000155">
    <property type="term" value="F:phosphorelay sensor kinase activity"/>
    <property type="evidence" value="ECO:0007669"/>
    <property type="project" value="InterPro"/>
</dbReference>
<dbReference type="Pfam" id="PF02518">
    <property type="entry name" value="HATPase_c"/>
    <property type="match status" value="1"/>
</dbReference>
<dbReference type="InterPro" id="IPR003661">
    <property type="entry name" value="HisK_dim/P_dom"/>
</dbReference>
<protein>
    <recommendedName>
        <fullName evidence="3">histidine kinase</fullName>
        <ecNumber evidence="3">2.7.13.3</ecNumber>
    </recommendedName>
</protein>
<accession>A0A2V5K089</accession>
<feature type="domain" description="Histidine kinase" evidence="14">
    <location>
        <begin position="120"/>
        <end position="338"/>
    </location>
</feature>
<dbReference type="SUPFAM" id="SSF47384">
    <property type="entry name" value="Homodimeric domain of signal transducing histidine kinase"/>
    <property type="match status" value="1"/>
</dbReference>
<proteinExistence type="predicted"/>
<dbReference type="GO" id="GO:0016020">
    <property type="term" value="C:membrane"/>
    <property type="evidence" value="ECO:0007669"/>
    <property type="project" value="UniProtKB-SubCell"/>
</dbReference>
<dbReference type="InterPro" id="IPR036097">
    <property type="entry name" value="HisK_dim/P_sf"/>
</dbReference>
<evidence type="ECO:0000256" key="9">
    <source>
        <dbReference type="ARBA" id="ARBA00022840"/>
    </source>
</evidence>
<evidence type="ECO:0000256" key="10">
    <source>
        <dbReference type="ARBA" id="ARBA00022989"/>
    </source>
</evidence>